<organism evidence="2 3">
    <name type="scientific">Hanseniaspora uvarum</name>
    <name type="common">Yeast</name>
    <name type="synonym">Kloeckera apiculata</name>
    <dbReference type="NCBI Taxonomy" id="29833"/>
    <lineage>
        <taxon>Eukaryota</taxon>
        <taxon>Fungi</taxon>
        <taxon>Dikarya</taxon>
        <taxon>Ascomycota</taxon>
        <taxon>Saccharomycotina</taxon>
        <taxon>Saccharomycetes</taxon>
        <taxon>Saccharomycodales</taxon>
        <taxon>Saccharomycodaceae</taxon>
        <taxon>Hanseniaspora</taxon>
    </lineage>
</organism>
<protein>
    <submittedName>
        <fullName evidence="2">U6 snRNA-associated Sm-like protein LSm3</fullName>
    </submittedName>
</protein>
<dbReference type="Proteomes" id="UP000095358">
    <property type="component" value="Unassembled WGS sequence"/>
</dbReference>
<evidence type="ECO:0000313" key="3">
    <source>
        <dbReference type="Proteomes" id="UP000095358"/>
    </source>
</evidence>
<dbReference type="GO" id="GO:0003723">
    <property type="term" value="F:RNA binding"/>
    <property type="evidence" value="ECO:0007669"/>
    <property type="project" value="InterPro"/>
</dbReference>
<dbReference type="InterPro" id="IPR047575">
    <property type="entry name" value="Sm"/>
</dbReference>
<evidence type="ECO:0000259" key="1">
    <source>
        <dbReference type="PROSITE" id="PS52002"/>
    </source>
</evidence>
<proteinExistence type="predicted"/>
<dbReference type="Pfam" id="PF01423">
    <property type="entry name" value="LSM"/>
    <property type="match status" value="1"/>
</dbReference>
<dbReference type="VEuPathDB" id="FungiDB:AWRI3580_g1582"/>
<dbReference type="STRING" id="29833.A0A1E5RPV7"/>
<dbReference type="InterPro" id="IPR040002">
    <property type="entry name" value="Sm-like_LSM3"/>
</dbReference>
<dbReference type="SMART" id="SM00651">
    <property type="entry name" value="Sm"/>
    <property type="match status" value="1"/>
</dbReference>
<dbReference type="PROSITE" id="PS52002">
    <property type="entry name" value="SM"/>
    <property type="match status" value="1"/>
</dbReference>
<dbReference type="SUPFAM" id="SSF50182">
    <property type="entry name" value="Sm-like ribonucleoproteins"/>
    <property type="match status" value="1"/>
</dbReference>
<dbReference type="Gene3D" id="2.30.30.100">
    <property type="match status" value="1"/>
</dbReference>
<evidence type="ECO:0000313" key="2">
    <source>
        <dbReference type="EMBL" id="OEJ88733.1"/>
    </source>
</evidence>
<gene>
    <name evidence="2" type="ORF">AWRI3580_g1582</name>
</gene>
<dbReference type="AlphaFoldDB" id="A0A1E5RPV7"/>
<keyword evidence="3" id="KW-1185">Reference proteome</keyword>
<sequence length="93" mass="10628">MSNNHTLDKKKNDLVPLDTLRLNLDMPVTVKLRDCRELRGTLQAFDNHCNLVLSDCVETVFKINDETDKIEILESNESEMLVVRGDNVLLLTT</sequence>
<dbReference type="OrthoDB" id="29543at2759"/>
<dbReference type="EMBL" id="LPNN01000004">
    <property type="protein sequence ID" value="OEJ88733.1"/>
    <property type="molecule type" value="Genomic_DNA"/>
</dbReference>
<dbReference type="InterPro" id="IPR010920">
    <property type="entry name" value="LSM_dom_sf"/>
</dbReference>
<accession>A0A1E5RPV7</accession>
<dbReference type="GO" id="GO:0032991">
    <property type="term" value="C:protein-containing complex"/>
    <property type="evidence" value="ECO:0007669"/>
    <property type="project" value="UniProtKB-ARBA"/>
</dbReference>
<reference evidence="3" key="1">
    <citation type="journal article" date="2016" name="Genome Announc.">
        <title>Genome sequences of three species of Hanseniaspora isolated from spontaneous wine fermentations.</title>
        <authorList>
            <person name="Sternes P.R."/>
            <person name="Lee D."/>
            <person name="Kutyna D.R."/>
            <person name="Borneman A.R."/>
        </authorList>
    </citation>
    <scope>NUCLEOTIDE SEQUENCE [LARGE SCALE GENOMIC DNA]</scope>
    <source>
        <strain evidence="3">AWRI3580</strain>
    </source>
</reference>
<comment type="caution">
    <text evidence="2">The sequence shown here is derived from an EMBL/GenBank/DDBJ whole genome shotgun (WGS) entry which is preliminary data.</text>
</comment>
<name>A0A1E5RPV7_HANUV</name>
<feature type="domain" description="Sm" evidence="1">
    <location>
        <begin position="15"/>
        <end position="93"/>
    </location>
</feature>
<dbReference type="PANTHER" id="PTHR13110">
    <property type="entry name" value="U6 SNRNA-ASSOCIATED SM-LIKE PROTEIN LSM3"/>
    <property type="match status" value="1"/>
</dbReference>
<dbReference type="InterPro" id="IPR001163">
    <property type="entry name" value="Sm_dom_euk/arc"/>
</dbReference>